<reference evidence="2" key="1">
    <citation type="submission" date="2022-08" db="EMBL/GenBank/DDBJ databases">
        <authorList>
            <consortium name="DOE Joint Genome Institute"/>
            <person name="Min B."/>
            <person name="Riley R."/>
            <person name="Sierra-Patev S."/>
            <person name="Naranjo-Ortiz M."/>
            <person name="Looney B."/>
            <person name="Konkel Z."/>
            <person name="Slot J.C."/>
            <person name="Sakamoto Y."/>
            <person name="Steenwyk J.L."/>
            <person name="Rokas A."/>
            <person name="Carro J."/>
            <person name="Camarero S."/>
            <person name="Ferreira P."/>
            <person name="Molpeceres G."/>
            <person name="Ruiz-Duenas F.J."/>
            <person name="Serrano A."/>
            <person name="Henrissat B."/>
            <person name="Drula E."/>
            <person name="Hughes K.W."/>
            <person name="Mata J.L."/>
            <person name="Ishikawa N.K."/>
            <person name="Vargas-Isla R."/>
            <person name="Ushijima S."/>
            <person name="Smith C.A."/>
            <person name="Ahrendt S."/>
            <person name="Andreopoulos W."/>
            <person name="He G."/>
            <person name="Labutti K."/>
            <person name="Lipzen A."/>
            <person name="Ng V."/>
            <person name="Sandor L."/>
            <person name="Barry K."/>
            <person name="Martinez A.T."/>
            <person name="Xiao Y."/>
            <person name="Gibbons J.G."/>
            <person name="Terashima K."/>
            <person name="Hibbett D.S."/>
            <person name="Grigoriev I.V."/>
        </authorList>
    </citation>
    <scope>NUCLEOTIDE SEQUENCE</scope>
    <source>
        <strain evidence="2">Sp2 HRB7682 ss15</strain>
    </source>
</reference>
<gene>
    <name evidence="2" type="ORF">C8J55DRAFT_521214</name>
</gene>
<name>A0A9W9A0Z8_9AGAR</name>
<sequence length="181" mass="20247">MHIRFSHFFGVLGAVSVVCAAPFTSRIRSDTAFQEDLVARFDSKTSQDIQSSIGSWGAATSATPTRREDTETGVIKVVFDYNHEKMHTNTEYDELVNKIVQNVPNTANAQVEFINNPDTNNFVGVSFHFSVGRKRYHAAATSSNDFYVEDVQASDQNAFKLQKGKQTSTNLKAKKNTWWGN</sequence>
<accession>A0A9W9A0Z8</accession>
<feature type="chain" id="PRO_5040739613" evidence="1">
    <location>
        <begin position="21"/>
        <end position="181"/>
    </location>
</feature>
<dbReference type="EMBL" id="JANVFS010000028">
    <property type="protein sequence ID" value="KAJ4471883.1"/>
    <property type="molecule type" value="Genomic_DNA"/>
</dbReference>
<dbReference type="Proteomes" id="UP001150238">
    <property type="component" value="Unassembled WGS sequence"/>
</dbReference>
<keyword evidence="1" id="KW-0732">Signal</keyword>
<evidence type="ECO:0000313" key="3">
    <source>
        <dbReference type="Proteomes" id="UP001150238"/>
    </source>
</evidence>
<feature type="signal peptide" evidence="1">
    <location>
        <begin position="1"/>
        <end position="20"/>
    </location>
</feature>
<comment type="caution">
    <text evidence="2">The sequence shown here is derived from an EMBL/GenBank/DDBJ whole genome shotgun (WGS) entry which is preliminary data.</text>
</comment>
<protein>
    <submittedName>
        <fullName evidence="2">Uncharacterized protein</fullName>
    </submittedName>
</protein>
<organism evidence="2 3">
    <name type="scientific">Lentinula lateritia</name>
    <dbReference type="NCBI Taxonomy" id="40482"/>
    <lineage>
        <taxon>Eukaryota</taxon>
        <taxon>Fungi</taxon>
        <taxon>Dikarya</taxon>
        <taxon>Basidiomycota</taxon>
        <taxon>Agaricomycotina</taxon>
        <taxon>Agaricomycetes</taxon>
        <taxon>Agaricomycetidae</taxon>
        <taxon>Agaricales</taxon>
        <taxon>Marasmiineae</taxon>
        <taxon>Omphalotaceae</taxon>
        <taxon>Lentinula</taxon>
    </lineage>
</organism>
<dbReference type="AlphaFoldDB" id="A0A9W9A0Z8"/>
<proteinExistence type="predicted"/>
<reference evidence="2" key="2">
    <citation type="journal article" date="2023" name="Proc. Natl. Acad. Sci. U.S.A.">
        <title>A global phylogenomic analysis of the shiitake genus Lentinula.</title>
        <authorList>
            <person name="Sierra-Patev S."/>
            <person name="Min B."/>
            <person name="Naranjo-Ortiz M."/>
            <person name="Looney B."/>
            <person name="Konkel Z."/>
            <person name="Slot J.C."/>
            <person name="Sakamoto Y."/>
            <person name="Steenwyk J.L."/>
            <person name="Rokas A."/>
            <person name="Carro J."/>
            <person name="Camarero S."/>
            <person name="Ferreira P."/>
            <person name="Molpeceres G."/>
            <person name="Ruiz-Duenas F.J."/>
            <person name="Serrano A."/>
            <person name="Henrissat B."/>
            <person name="Drula E."/>
            <person name="Hughes K.W."/>
            <person name="Mata J.L."/>
            <person name="Ishikawa N.K."/>
            <person name="Vargas-Isla R."/>
            <person name="Ushijima S."/>
            <person name="Smith C.A."/>
            <person name="Donoghue J."/>
            <person name="Ahrendt S."/>
            <person name="Andreopoulos W."/>
            <person name="He G."/>
            <person name="LaButti K."/>
            <person name="Lipzen A."/>
            <person name="Ng V."/>
            <person name="Riley R."/>
            <person name="Sandor L."/>
            <person name="Barry K."/>
            <person name="Martinez A.T."/>
            <person name="Xiao Y."/>
            <person name="Gibbons J.G."/>
            <person name="Terashima K."/>
            <person name="Grigoriev I.V."/>
            <person name="Hibbett D."/>
        </authorList>
    </citation>
    <scope>NUCLEOTIDE SEQUENCE</scope>
    <source>
        <strain evidence="2">Sp2 HRB7682 ss15</strain>
    </source>
</reference>
<evidence type="ECO:0000256" key="1">
    <source>
        <dbReference type="SAM" id="SignalP"/>
    </source>
</evidence>
<evidence type="ECO:0000313" key="2">
    <source>
        <dbReference type="EMBL" id="KAJ4471883.1"/>
    </source>
</evidence>